<evidence type="ECO:0000256" key="4">
    <source>
        <dbReference type="ARBA" id="ARBA00022692"/>
    </source>
</evidence>
<name>A0ABR8VG22_9BACI</name>
<evidence type="ECO:0000256" key="5">
    <source>
        <dbReference type="ARBA" id="ARBA00022989"/>
    </source>
</evidence>
<feature type="transmembrane region" description="Helical" evidence="7">
    <location>
        <begin position="357"/>
        <end position="379"/>
    </location>
</feature>
<dbReference type="PIRSF" id="PIRSF006066">
    <property type="entry name" value="HI0050"/>
    <property type="match status" value="1"/>
</dbReference>
<feature type="transmembrane region" description="Helical" evidence="7">
    <location>
        <begin position="170"/>
        <end position="191"/>
    </location>
</feature>
<keyword evidence="2" id="KW-1003">Cell membrane</keyword>
<feature type="transmembrane region" description="Helical" evidence="7">
    <location>
        <begin position="391"/>
        <end position="412"/>
    </location>
</feature>
<keyword evidence="10" id="KW-1185">Reference proteome</keyword>
<comment type="subcellular location">
    <subcellularLocation>
        <location evidence="1">Cell inner membrane</location>
        <topology evidence="1">Multi-pass membrane protein</topology>
    </subcellularLocation>
</comment>
<feature type="transmembrane region" description="Helical" evidence="7">
    <location>
        <begin position="239"/>
        <end position="255"/>
    </location>
</feature>
<dbReference type="RefSeq" id="WP_191809474.1">
    <property type="nucleotide sequence ID" value="NZ_JACSPV010000002.1"/>
</dbReference>
<feature type="transmembrane region" description="Helical" evidence="7">
    <location>
        <begin position="212"/>
        <end position="233"/>
    </location>
</feature>
<feature type="transmembrane region" description="Helical" evidence="7">
    <location>
        <begin position="53"/>
        <end position="73"/>
    </location>
</feature>
<dbReference type="NCBIfam" id="TIGR00786">
    <property type="entry name" value="dctM"/>
    <property type="match status" value="1"/>
</dbReference>
<feature type="transmembrane region" description="Helical" evidence="7">
    <location>
        <begin position="136"/>
        <end position="158"/>
    </location>
</feature>
<feature type="transmembrane region" description="Helical" evidence="7">
    <location>
        <begin position="267"/>
        <end position="291"/>
    </location>
</feature>
<feature type="domain" description="TRAP C4-dicarboxylate transport system permease DctM subunit" evidence="8">
    <location>
        <begin position="5"/>
        <end position="414"/>
    </location>
</feature>
<feature type="transmembrane region" description="Helical" evidence="7">
    <location>
        <begin position="93"/>
        <end position="115"/>
    </location>
</feature>
<feature type="transmembrane region" description="Helical" evidence="7">
    <location>
        <begin position="303"/>
        <end position="325"/>
    </location>
</feature>
<comment type="caution">
    <text evidence="9">The sequence shown here is derived from an EMBL/GenBank/DDBJ whole genome shotgun (WGS) entry which is preliminary data.</text>
</comment>
<dbReference type="InterPro" id="IPR010656">
    <property type="entry name" value="DctM"/>
</dbReference>
<protein>
    <submittedName>
        <fullName evidence="9">TRAP transporter large permease</fullName>
    </submittedName>
</protein>
<organism evidence="9 10">
    <name type="scientific">Bacillus norwichensis</name>
    <dbReference type="NCBI Taxonomy" id="2762217"/>
    <lineage>
        <taxon>Bacteria</taxon>
        <taxon>Bacillati</taxon>
        <taxon>Bacillota</taxon>
        <taxon>Bacilli</taxon>
        <taxon>Bacillales</taxon>
        <taxon>Bacillaceae</taxon>
        <taxon>Bacillus</taxon>
    </lineage>
</organism>
<evidence type="ECO:0000256" key="2">
    <source>
        <dbReference type="ARBA" id="ARBA00022475"/>
    </source>
</evidence>
<feature type="transmembrane region" description="Helical" evidence="7">
    <location>
        <begin position="6"/>
        <end position="32"/>
    </location>
</feature>
<keyword evidence="4 7" id="KW-0812">Transmembrane</keyword>
<dbReference type="Pfam" id="PF06808">
    <property type="entry name" value="DctM"/>
    <property type="match status" value="1"/>
</dbReference>
<evidence type="ECO:0000256" key="3">
    <source>
        <dbReference type="ARBA" id="ARBA00022519"/>
    </source>
</evidence>
<keyword evidence="6 7" id="KW-0472">Membrane</keyword>
<gene>
    <name evidence="9" type="ORF">H9631_01420</name>
</gene>
<evidence type="ECO:0000256" key="7">
    <source>
        <dbReference type="SAM" id="Phobius"/>
    </source>
</evidence>
<dbReference type="PANTHER" id="PTHR33362">
    <property type="entry name" value="SIALIC ACID TRAP TRANSPORTER PERMEASE PROTEIN SIAT-RELATED"/>
    <property type="match status" value="1"/>
</dbReference>
<feature type="transmembrane region" description="Helical" evidence="7">
    <location>
        <begin position="332"/>
        <end position="351"/>
    </location>
</feature>
<proteinExistence type="predicted"/>
<keyword evidence="5 7" id="KW-1133">Transmembrane helix</keyword>
<dbReference type="PANTHER" id="PTHR33362:SF2">
    <property type="entry name" value="TRAP TRANSPORTER LARGE PERMEASE PROTEIN"/>
    <property type="match status" value="1"/>
</dbReference>
<accession>A0ABR8VG22</accession>
<evidence type="ECO:0000256" key="1">
    <source>
        <dbReference type="ARBA" id="ARBA00004429"/>
    </source>
</evidence>
<dbReference type="EMBL" id="JACSPV010000002">
    <property type="protein sequence ID" value="MBD8003728.1"/>
    <property type="molecule type" value="Genomic_DNA"/>
</dbReference>
<evidence type="ECO:0000259" key="8">
    <source>
        <dbReference type="Pfam" id="PF06808"/>
    </source>
</evidence>
<evidence type="ECO:0000313" key="9">
    <source>
        <dbReference type="EMBL" id="MBD8003728.1"/>
    </source>
</evidence>
<keyword evidence="3" id="KW-0997">Cell inner membrane</keyword>
<evidence type="ECO:0000313" key="10">
    <source>
        <dbReference type="Proteomes" id="UP000648182"/>
    </source>
</evidence>
<reference evidence="9 10" key="1">
    <citation type="submission" date="2020-08" db="EMBL/GenBank/DDBJ databases">
        <title>A Genomic Blueprint of the Chicken Gut Microbiome.</title>
        <authorList>
            <person name="Gilroy R."/>
            <person name="Ravi A."/>
            <person name="Getino M."/>
            <person name="Pursley I."/>
            <person name="Horton D.L."/>
            <person name="Alikhan N.-F."/>
            <person name="Baker D."/>
            <person name="Gharbi K."/>
            <person name="Hall N."/>
            <person name="Watson M."/>
            <person name="Adriaenssens E.M."/>
            <person name="Foster-Nyarko E."/>
            <person name="Jarju S."/>
            <person name="Secka A."/>
            <person name="Antonio M."/>
            <person name="Oren A."/>
            <person name="Chaudhuri R."/>
            <person name="La Ragione R.M."/>
            <person name="Hildebrand F."/>
            <person name="Pallen M.J."/>
        </authorList>
    </citation>
    <scope>NUCLEOTIDE SEQUENCE [LARGE SCALE GENOMIC DNA]</scope>
    <source>
        <strain evidence="9 10">Sa1BUA2</strain>
    </source>
</reference>
<sequence>MTIALLIFIVLLLLQVPIAFVLGITTIAYILLAGNIELMATAPQRLYSGLESYGLLAIPLFMLAGELMNSGGITKRLINFSKSLVGHFRGGLAYVNVIANMLLASIIGSATAQIAMMSRTMVPSMEKEGYSREFSAATTASAGLLGPIIPPSMLFIIYGVQSGASIGDMFMAGVFPGVLLAITFIILIGYTGSKQKWPTQRRALFSEIISSLIKVIPALLVPVIIVVGILSGAFTPTESAAIACVVALVVGFFFYRELKVKNLPSIFVNTAVTTATITMLIAMANLFGWMLSFERVPQNIATWMVSLTESPLLFLLIVNIFLLIVGMFMDGIAALIILVPIFAPLIANYGIDPIHFGVIICINLTIGLLTPPVGAGLYIASSLGQVKLERLITAIWPFLIASLIALLIITYWPSLTLWLPSSMK</sequence>
<dbReference type="Proteomes" id="UP000648182">
    <property type="component" value="Unassembled WGS sequence"/>
</dbReference>
<evidence type="ECO:0000256" key="6">
    <source>
        <dbReference type="ARBA" id="ARBA00023136"/>
    </source>
</evidence>
<dbReference type="InterPro" id="IPR004681">
    <property type="entry name" value="TRAP_DctM"/>
</dbReference>